<dbReference type="SMART" id="SM00460">
    <property type="entry name" value="TGc"/>
    <property type="match status" value="1"/>
</dbReference>
<feature type="region of interest" description="Disordered" evidence="1">
    <location>
        <begin position="507"/>
        <end position="543"/>
    </location>
</feature>
<feature type="transmembrane region" description="Helical" evidence="2">
    <location>
        <begin position="174"/>
        <end position="191"/>
    </location>
</feature>
<keyword evidence="5" id="KW-1185">Reference proteome</keyword>
<keyword evidence="4" id="KW-0378">Hydrolase</keyword>
<dbReference type="PANTHER" id="PTHR42736:SF1">
    <property type="entry name" value="PROTEIN-GLUTAMINE GAMMA-GLUTAMYLTRANSFERASE"/>
    <property type="match status" value="1"/>
</dbReference>
<feature type="transmembrane region" description="Helical" evidence="2">
    <location>
        <begin position="593"/>
        <end position="615"/>
    </location>
</feature>
<protein>
    <submittedName>
        <fullName evidence="4">Transglutaminase-like putative cysteine protease</fullName>
    </submittedName>
</protein>
<feature type="transmembrane region" description="Helical" evidence="2">
    <location>
        <begin position="108"/>
        <end position="126"/>
    </location>
</feature>
<name>A0A840G2Y9_RHOTE</name>
<dbReference type="Pfam" id="PF11992">
    <property type="entry name" value="TgpA_N"/>
    <property type="match status" value="1"/>
</dbReference>
<reference evidence="4 5" key="1">
    <citation type="submission" date="2020-08" db="EMBL/GenBank/DDBJ databases">
        <title>Genome sequencing of Purple Non-Sulfur Bacteria from various extreme environments.</title>
        <authorList>
            <person name="Mayer M."/>
        </authorList>
    </citation>
    <scope>NUCLEOTIDE SEQUENCE [LARGE SCALE GENOMIC DNA]</scope>
    <source>
        <strain evidence="4 5">2761</strain>
    </source>
</reference>
<dbReference type="EMBL" id="JACIGE010000013">
    <property type="protein sequence ID" value="MBB4248714.1"/>
    <property type="molecule type" value="Genomic_DNA"/>
</dbReference>
<dbReference type="Proteomes" id="UP000587070">
    <property type="component" value="Unassembled WGS sequence"/>
</dbReference>
<dbReference type="InterPro" id="IPR002931">
    <property type="entry name" value="Transglutaminase-like"/>
</dbReference>
<evidence type="ECO:0000256" key="2">
    <source>
        <dbReference type="SAM" id="Phobius"/>
    </source>
</evidence>
<dbReference type="RefSeq" id="WP_184415237.1">
    <property type="nucleotide sequence ID" value="NZ_JACIGE010000013.1"/>
</dbReference>
<feature type="transmembrane region" description="Helical" evidence="2">
    <location>
        <begin position="132"/>
        <end position="154"/>
    </location>
</feature>
<dbReference type="GO" id="GO:0008233">
    <property type="term" value="F:peptidase activity"/>
    <property type="evidence" value="ECO:0007669"/>
    <property type="project" value="UniProtKB-KW"/>
</dbReference>
<feature type="compositionally biased region" description="Basic and acidic residues" evidence="1">
    <location>
        <begin position="518"/>
        <end position="529"/>
    </location>
</feature>
<dbReference type="Pfam" id="PF13559">
    <property type="entry name" value="DUF4129"/>
    <property type="match status" value="1"/>
</dbReference>
<dbReference type="InterPro" id="IPR038765">
    <property type="entry name" value="Papain-like_cys_pep_sf"/>
</dbReference>
<feature type="transmembrane region" description="Helical" evidence="2">
    <location>
        <begin position="66"/>
        <end position="96"/>
    </location>
</feature>
<organism evidence="4 5">
    <name type="scientific">Rhodocyclus tenuis</name>
    <name type="common">Rhodospirillum tenue</name>
    <dbReference type="NCBI Taxonomy" id="1066"/>
    <lineage>
        <taxon>Bacteria</taxon>
        <taxon>Pseudomonadati</taxon>
        <taxon>Pseudomonadota</taxon>
        <taxon>Betaproteobacteria</taxon>
        <taxon>Rhodocyclales</taxon>
        <taxon>Rhodocyclaceae</taxon>
        <taxon>Rhodocyclus</taxon>
    </lineage>
</organism>
<dbReference type="AlphaFoldDB" id="A0A840G2Y9"/>
<dbReference type="Gene3D" id="3.10.620.30">
    <property type="match status" value="1"/>
</dbReference>
<dbReference type="InterPro" id="IPR025403">
    <property type="entry name" value="TgpA-like_C"/>
</dbReference>
<dbReference type="InterPro" id="IPR021878">
    <property type="entry name" value="TgpA_N"/>
</dbReference>
<dbReference type="Pfam" id="PF01841">
    <property type="entry name" value="Transglut_core"/>
    <property type="match status" value="1"/>
</dbReference>
<dbReference type="InterPro" id="IPR052901">
    <property type="entry name" value="Bact_TGase-like"/>
</dbReference>
<comment type="caution">
    <text evidence="4">The sequence shown here is derived from an EMBL/GenBank/DDBJ whole genome shotgun (WGS) entry which is preliminary data.</text>
</comment>
<keyword evidence="4" id="KW-0645">Protease</keyword>
<sequence length="706" mass="76655">MKAFASPTLSLNTPDGAARLWSLALLLLALAAQAPALPLAGWLPLGLALASRLLPASPWSNALRLLSLALCVGAAGLAFGWLESTTLRLSLLLVLALKWAESRRVQEYALVSAAALVAVAIGMLQWGDGAGVLFVCTGVALLLASFGTLTCAGAPTRPAGKALGVALRDAFRQLLPALPLAALLFLFFPRIPGPLWDIGLSFGLPLPAGIEQSQQGLGASSRLKPGQTQTGASDGEPVLVAEFRNWVPPTNMLYWRGPVFYDFDGSEWQLDAEYASGSGRRLMQKGWRSAADFRQELRSSAQEIRYKVRLSAHNGLWLYALELPAQLTSESFIGPDWQLLSHLPVREEMSYELSSWLEWSAGSSLTAELRQRALALPATGNPQLRALGSELAQQGDADAIMRAGLAQLARGGYRLRDRFTPPEGENALDTFWFETREGNAEFFAASFVILMRAAGVPARLVTGYRGGKLMALTDYVVVKRNHAHAWVEIWDDAKGWRRVDPADLIAPDKYAGTPAQPRQEKKEAPKAQEKPTQSSGGASAPAGGSFAAVVAERPKPGEGWTLPDVSDWLGRWVFRLDAERQQKLLGGQGGGFAWIWLLVLAAAGSALLFAGKLLFGRWRESRRLPPAQRAWHKACRLLARKGLTGRTGECPSEFARRVSEERPQWAEAMRQLGDSYAEWRYGRSPAAAAPAVSQASRLLINRILSE</sequence>
<dbReference type="GO" id="GO:0006508">
    <property type="term" value="P:proteolysis"/>
    <property type="evidence" value="ECO:0007669"/>
    <property type="project" value="UniProtKB-KW"/>
</dbReference>
<evidence type="ECO:0000256" key="1">
    <source>
        <dbReference type="SAM" id="MobiDB-lite"/>
    </source>
</evidence>
<feature type="domain" description="Transglutaminase-like" evidence="3">
    <location>
        <begin position="432"/>
        <end position="503"/>
    </location>
</feature>
<dbReference type="PANTHER" id="PTHR42736">
    <property type="entry name" value="PROTEIN-GLUTAMINE GAMMA-GLUTAMYLTRANSFERASE"/>
    <property type="match status" value="1"/>
</dbReference>
<gene>
    <name evidence="4" type="ORF">GGD90_003114</name>
</gene>
<evidence type="ECO:0000259" key="3">
    <source>
        <dbReference type="SMART" id="SM00460"/>
    </source>
</evidence>
<proteinExistence type="predicted"/>
<accession>A0A840G2Y9</accession>
<keyword evidence="2" id="KW-0812">Transmembrane</keyword>
<dbReference type="SUPFAM" id="SSF54001">
    <property type="entry name" value="Cysteine proteinases"/>
    <property type="match status" value="1"/>
</dbReference>
<evidence type="ECO:0000313" key="5">
    <source>
        <dbReference type="Proteomes" id="UP000587070"/>
    </source>
</evidence>
<feature type="compositionally biased region" description="Low complexity" evidence="1">
    <location>
        <begin position="530"/>
        <end position="543"/>
    </location>
</feature>
<keyword evidence="2" id="KW-1133">Transmembrane helix</keyword>
<evidence type="ECO:0000313" key="4">
    <source>
        <dbReference type="EMBL" id="MBB4248714.1"/>
    </source>
</evidence>
<keyword evidence="2" id="KW-0472">Membrane</keyword>